<proteinExistence type="inferred from homology"/>
<dbReference type="SUPFAM" id="SSF141523">
    <property type="entry name" value="L,D-transpeptidase catalytic domain-like"/>
    <property type="match status" value="1"/>
</dbReference>
<comment type="pathway">
    <text evidence="1 9">Cell wall biogenesis; peptidoglycan biosynthesis.</text>
</comment>
<dbReference type="GO" id="GO:0005576">
    <property type="term" value="C:extracellular region"/>
    <property type="evidence" value="ECO:0007669"/>
    <property type="project" value="TreeGrafter"/>
</dbReference>
<keyword evidence="5" id="KW-0378">Hydrolase</keyword>
<evidence type="ECO:0000259" key="10">
    <source>
        <dbReference type="PROSITE" id="PS52029"/>
    </source>
</evidence>
<dbReference type="GO" id="GO:0018104">
    <property type="term" value="P:peptidoglycan-protein cross-linking"/>
    <property type="evidence" value="ECO:0007669"/>
    <property type="project" value="TreeGrafter"/>
</dbReference>
<dbReference type="InterPro" id="IPR038063">
    <property type="entry name" value="Transpep_catalytic_dom"/>
</dbReference>
<protein>
    <submittedName>
        <fullName evidence="11">L,D-transpeptidase</fullName>
    </submittedName>
</protein>
<dbReference type="EMBL" id="CP113797">
    <property type="protein sequence ID" value="WAL61768.1"/>
    <property type="molecule type" value="Genomic_DNA"/>
</dbReference>
<dbReference type="InterPro" id="IPR050979">
    <property type="entry name" value="LD-transpeptidase"/>
</dbReference>
<keyword evidence="4" id="KW-0808">Transferase</keyword>
<dbReference type="Pfam" id="PF03734">
    <property type="entry name" value="YkuD"/>
    <property type="match status" value="1"/>
</dbReference>
<dbReference type="GO" id="GO:0016757">
    <property type="term" value="F:glycosyltransferase activity"/>
    <property type="evidence" value="ECO:0007669"/>
    <property type="project" value="UniProtKB-KW"/>
</dbReference>
<evidence type="ECO:0000256" key="9">
    <source>
        <dbReference type="PROSITE-ProRule" id="PRU01373"/>
    </source>
</evidence>
<dbReference type="Gene3D" id="2.40.440.10">
    <property type="entry name" value="L,D-transpeptidase catalytic domain-like"/>
    <property type="match status" value="1"/>
</dbReference>
<dbReference type="Proteomes" id="UP001163152">
    <property type="component" value="Chromosome"/>
</dbReference>
<keyword evidence="6 9" id="KW-0133">Cell shape</keyword>
<evidence type="ECO:0000256" key="3">
    <source>
        <dbReference type="ARBA" id="ARBA00022676"/>
    </source>
</evidence>
<comment type="similarity">
    <text evidence="2">Belongs to the YkuD family.</text>
</comment>
<evidence type="ECO:0000256" key="8">
    <source>
        <dbReference type="ARBA" id="ARBA00023316"/>
    </source>
</evidence>
<dbReference type="CDD" id="cd16913">
    <property type="entry name" value="YkuD_like"/>
    <property type="match status" value="1"/>
</dbReference>
<organism evidence="11 12">
    <name type="scientific">Thermocoleostomius sinensis A174</name>
    <dbReference type="NCBI Taxonomy" id="2016057"/>
    <lineage>
        <taxon>Bacteria</taxon>
        <taxon>Bacillati</taxon>
        <taxon>Cyanobacteriota</taxon>
        <taxon>Cyanophyceae</taxon>
        <taxon>Oculatellales</taxon>
        <taxon>Oculatellaceae</taxon>
        <taxon>Thermocoleostomius</taxon>
    </lineage>
</organism>
<keyword evidence="12" id="KW-1185">Reference proteome</keyword>
<evidence type="ECO:0000256" key="5">
    <source>
        <dbReference type="ARBA" id="ARBA00022801"/>
    </source>
</evidence>
<dbReference type="PANTHER" id="PTHR30582:SF24">
    <property type="entry name" value="L,D-TRANSPEPTIDASE ERFK_SRFK-RELATED"/>
    <property type="match status" value="1"/>
</dbReference>
<keyword evidence="8 9" id="KW-0961">Cell wall biogenesis/degradation</keyword>
<gene>
    <name evidence="11" type="ORF">OXH18_07235</name>
</gene>
<dbReference type="GO" id="GO:0008360">
    <property type="term" value="P:regulation of cell shape"/>
    <property type="evidence" value="ECO:0007669"/>
    <property type="project" value="UniProtKB-UniRule"/>
</dbReference>
<evidence type="ECO:0000313" key="11">
    <source>
        <dbReference type="EMBL" id="WAL61768.1"/>
    </source>
</evidence>
<evidence type="ECO:0000256" key="7">
    <source>
        <dbReference type="ARBA" id="ARBA00022984"/>
    </source>
</evidence>
<keyword evidence="7 9" id="KW-0573">Peptidoglycan synthesis</keyword>
<dbReference type="AlphaFoldDB" id="A0A9E8ZEN5"/>
<feature type="active site" description="Nucleophile" evidence="9">
    <location>
        <position position="147"/>
    </location>
</feature>
<name>A0A9E8ZEN5_9CYAN</name>
<dbReference type="PANTHER" id="PTHR30582">
    <property type="entry name" value="L,D-TRANSPEPTIDASE"/>
    <property type="match status" value="1"/>
</dbReference>
<reference evidence="11" key="1">
    <citation type="submission" date="2022-12" db="EMBL/GenBank/DDBJ databases">
        <title>Polyphasic identification of a Novel Hot-Spring Cyanobacterium Ocullathermofonsia sinensis gen nov. sp. nov. and Genomic Insights on its Adaptations to the Thermal Habitat.</title>
        <authorList>
            <person name="Daroch M."/>
            <person name="Tang J."/>
            <person name="Jiang Y."/>
        </authorList>
    </citation>
    <scope>NUCLEOTIDE SEQUENCE</scope>
    <source>
        <strain evidence="11">PKUAC-SCTA174</strain>
    </source>
</reference>
<evidence type="ECO:0000256" key="2">
    <source>
        <dbReference type="ARBA" id="ARBA00005992"/>
    </source>
</evidence>
<feature type="active site" description="Proton donor/acceptor" evidence="9">
    <location>
        <position position="131"/>
    </location>
</feature>
<dbReference type="InterPro" id="IPR005490">
    <property type="entry name" value="LD_TPept_cat_dom"/>
</dbReference>
<accession>A0A9E8ZEN5</accession>
<evidence type="ECO:0000256" key="1">
    <source>
        <dbReference type="ARBA" id="ARBA00004752"/>
    </source>
</evidence>
<evidence type="ECO:0000256" key="4">
    <source>
        <dbReference type="ARBA" id="ARBA00022679"/>
    </source>
</evidence>
<evidence type="ECO:0000313" key="12">
    <source>
        <dbReference type="Proteomes" id="UP001163152"/>
    </source>
</evidence>
<sequence>MVQWLEAPGNSGVAMSSSSTLGNEFKNRWSRDQDNSIESALATPEAKLIVDLSDRRVYFYERDALIVSYEIAVGRSGWETPTGEFKVVNMKTDPVWQHPFTKEIVPVGSGNPLGSRWIGFWSDGEQQIGFHGTNEEDLIGQAVSHGCIRLREADIQALFELVSLDMPVLIRP</sequence>
<feature type="domain" description="L,D-TPase catalytic" evidence="10">
    <location>
        <begin position="46"/>
        <end position="171"/>
    </location>
</feature>
<dbReference type="GO" id="GO:0071972">
    <property type="term" value="F:peptidoglycan L,D-transpeptidase activity"/>
    <property type="evidence" value="ECO:0007669"/>
    <property type="project" value="TreeGrafter"/>
</dbReference>
<dbReference type="RefSeq" id="WP_268611808.1">
    <property type="nucleotide sequence ID" value="NZ_CP113797.1"/>
</dbReference>
<dbReference type="KEGG" id="tsin:OXH18_07235"/>
<evidence type="ECO:0000256" key="6">
    <source>
        <dbReference type="ARBA" id="ARBA00022960"/>
    </source>
</evidence>
<dbReference type="GO" id="GO:0071555">
    <property type="term" value="P:cell wall organization"/>
    <property type="evidence" value="ECO:0007669"/>
    <property type="project" value="UniProtKB-UniRule"/>
</dbReference>
<dbReference type="PROSITE" id="PS52029">
    <property type="entry name" value="LD_TPASE"/>
    <property type="match status" value="1"/>
</dbReference>
<keyword evidence="3" id="KW-0328">Glycosyltransferase</keyword>